<sequence length="540" mass="58724">MMERPATSLQSLPSVSGSAWTSSAAGSFVPAPVPLQQHFSQQPPYAGPFSDPNLTLQEIADKANALQQQIDENAGRQKAELRSAMEARHREVEQHAQSILRHAVQSIEARKASQLQLIERQRAQEEAATRQDASEAKKLIDLEMQKALAALGVSHTHQWMGPTTVTPGLSLDPKHDGEICPLHFDSYLQGFFSVQDDCAAQGSLSVPAPKFHESGWNEPTVGLSLSDGQRAEKRLAELTAYCHRSRNGASMSASTGNAFSGLTADTNGGHVVPEQCAELQLLSVAKLALRVGKSNSKGAREGTLFKIEIDQHAAANSVGAAAFKTHQKRQSAESRIGRHRQIFQSQIDSFAALQARAPGRLEAQHLPTDVLHGAQEPAKHKFGLRQEQLCSAALDPELHLQGFLLAIGATALPIIETQRTDAGRDALFKFRHFVKSFLHAEPSVAGMKRQSLAASLTRNLLPTGFLRRLTTRSGCRLFGMLPTSEEEFLPTASLAQTTGGRIARTGTSSLNAGGLSDKRFDGVREVSRRMRLDKKLDRKN</sequence>
<dbReference type="OrthoDB" id="426554at2759"/>
<reference evidence="2 3" key="1">
    <citation type="submission" date="2016-02" db="EMBL/GenBank/DDBJ databases">
        <title>Genome analysis of coral dinoflagellate symbionts highlights evolutionary adaptations to a symbiotic lifestyle.</title>
        <authorList>
            <person name="Aranda M."/>
            <person name="Li Y."/>
            <person name="Liew Y.J."/>
            <person name="Baumgarten S."/>
            <person name="Simakov O."/>
            <person name="Wilson M."/>
            <person name="Piel J."/>
            <person name="Ashoor H."/>
            <person name="Bougouffa S."/>
            <person name="Bajic V.B."/>
            <person name="Ryu T."/>
            <person name="Ravasi T."/>
            <person name="Bayer T."/>
            <person name="Micklem G."/>
            <person name="Kim H."/>
            <person name="Bhak J."/>
            <person name="Lajeunesse T.C."/>
            <person name="Voolstra C.R."/>
        </authorList>
    </citation>
    <scope>NUCLEOTIDE SEQUENCE [LARGE SCALE GENOMIC DNA]</scope>
    <source>
        <strain evidence="2 3">CCMP2467</strain>
    </source>
</reference>
<evidence type="ECO:0000313" key="2">
    <source>
        <dbReference type="EMBL" id="OLQ10372.1"/>
    </source>
</evidence>
<organism evidence="2 3">
    <name type="scientific">Symbiodinium microadriaticum</name>
    <name type="common">Dinoflagellate</name>
    <name type="synonym">Zooxanthella microadriatica</name>
    <dbReference type="NCBI Taxonomy" id="2951"/>
    <lineage>
        <taxon>Eukaryota</taxon>
        <taxon>Sar</taxon>
        <taxon>Alveolata</taxon>
        <taxon>Dinophyceae</taxon>
        <taxon>Suessiales</taxon>
        <taxon>Symbiodiniaceae</taxon>
        <taxon>Symbiodinium</taxon>
    </lineage>
</organism>
<name>A0A1Q9ESH2_SYMMI</name>
<feature type="region of interest" description="Disordered" evidence="1">
    <location>
        <begin position="1"/>
        <end position="27"/>
    </location>
</feature>
<comment type="caution">
    <text evidence="2">The sequence shown here is derived from an EMBL/GenBank/DDBJ whole genome shotgun (WGS) entry which is preliminary data.</text>
</comment>
<dbReference type="EMBL" id="LSRX01000080">
    <property type="protein sequence ID" value="OLQ10372.1"/>
    <property type="molecule type" value="Genomic_DNA"/>
</dbReference>
<dbReference type="Proteomes" id="UP000186817">
    <property type="component" value="Unassembled WGS sequence"/>
</dbReference>
<proteinExistence type="predicted"/>
<protein>
    <submittedName>
        <fullName evidence="2">Uncharacterized protein</fullName>
    </submittedName>
</protein>
<feature type="compositionally biased region" description="Low complexity" evidence="1">
    <location>
        <begin position="14"/>
        <end position="27"/>
    </location>
</feature>
<accession>A0A1Q9ESH2</accession>
<evidence type="ECO:0000313" key="3">
    <source>
        <dbReference type="Proteomes" id="UP000186817"/>
    </source>
</evidence>
<dbReference type="AlphaFoldDB" id="A0A1Q9ESH2"/>
<evidence type="ECO:0000256" key="1">
    <source>
        <dbReference type="SAM" id="MobiDB-lite"/>
    </source>
</evidence>
<keyword evidence="3" id="KW-1185">Reference proteome</keyword>
<gene>
    <name evidence="2" type="ORF">AK812_SmicGene5940</name>
</gene>